<name>A0AA96WIK5_9CYAN</name>
<gene>
    <name evidence="1" type="ORF">HJG54_03550</name>
</gene>
<organism evidence="1">
    <name type="scientific">Leptolyngbya sp. NK1-12</name>
    <dbReference type="NCBI Taxonomy" id="2547451"/>
    <lineage>
        <taxon>Bacteria</taxon>
        <taxon>Bacillati</taxon>
        <taxon>Cyanobacteriota</taxon>
        <taxon>Cyanophyceae</taxon>
        <taxon>Leptolyngbyales</taxon>
        <taxon>Leptolyngbyaceae</taxon>
        <taxon>Leptolyngbya group</taxon>
        <taxon>Leptolyngbya</taxon>
    </lineage>
</organism>
<evidence type="ECO:0000313" key="1">
    <source>
        <dbReference type="EMBL" id="WNZ22031.1"/>
    </source>
</evidence>
<dbReference type="AlphaFoldDB" id="A0AA96WIK5"/>
<protein>
    <submittedName>
        <fullName evidence="1">Uncharacterized protein</fullName>
    </submittedName>
</protein>
<proteinExistence type="predicted"/>
<dbReference type="RefSeq" id="WP_316433406.1">
    <property type="nucleotide sequence ID" value="NZ_CP053586.1"/>
</dbReference>
<accession>A0AA96WIK5</accession>
<sequence length="114" mass="12767">MLDFEDYSLTQPAVLVTILAEAILRSSIEKLLKNLKVYGYSVSEVDGVAKRVQRFGTAPSEAAPTEIENYTTVSIEIRAVVSAELSNVILYALKEQQREFAIVVYRQKIEALLE</sequence>
<dbReference type="Gene3D" id="3.30.70.120">
    <property type="match status" value="1"/>
</dbReference>
<dbReference type="InterPro" id="IPR015867">
    <property type="entry name" value="N-reg_PII/ATP_PRibTrfase_C"/>
</dbReference>
<reference evidence="1" key="1">
    <citation type="submission" date="2020-05" db="EMBL/GenBank/DDBJ databases">
        <authorList>
            <person name="Zhu T."/>
            <person name="Keshari N."/>
            <person name="Lu X."/>
        </authorList>
    </citation>
    <scope>NUCLEOTIDE SEQUENCE</scope>
    <source>
        <strain evidence="1">NK1-12</strain>
    </source>
</reference>
<dbReference type="EMBL" id="CP053586">
    <property type="protein sequence ID" value="WNZ22031.1"/>
    <property type="molecule type" value="Genomic_DNA"/>
</dbReference>